<dbReference type="Gene3D" id="3.30.450.40">
    <property type="match status" value="1"/>
</dbReference>
<keyword evidence="1" id="KW-0805">Transcription regulation</keyword>
<evidence type="ECO:0000259" key="3">
    <source>
        <dbReference type="PROSITE" id="PS50921"/>
    </source>
</evidence>
<comment type="caution">
    <text evidence="4">The sequence shown here is derived from an EMBL/GenBank/DDBJ whole genome shotgun (WGS) entry which is preliminary data.</text>
</comment>
<organism evidence="4 5">
    <name type="scientific">Actinocatenispora rupis</name>
    <dbReference type="NCBI Taxonomy" id="519421"/>
    <lineage>
        <taxon>Bacteria</taxon>
        <taxon>Bacillati</taxon>
        <taxon>Actinomycetota</taxon>
        <taxon>Actinomycetes</taxon>
        <taxon>Micromonosporales</taxon>
        <taxon>Micromonosporaceae</taxon>
        <taxon>Actinocatenispora</taxon>
    </lineage>
</organism>
<gene>
    <name evidence="4" type="ORF">Aru02nite_54730</name>
</gene>
<dbReference type="Proteomes" id="UP000612808">
    <property type="component" value="Unassembled WGS sequence"/>
</dbReference>
<reference evidence="4" key="1">
    <citation type="submission" date="2021-01" db="EMBL/GenBank/DDBJ databases">
        <title>Whole genome shotgun sequence of Actinocatenispora rupis NBRC 107355.</title>
        <authorList>
            <person name="Komaki H."/>
            <person name="Tamura T."/>
        </authorList>
    </citation>
    <scope>NUCLEOTIDE SEQUENCE</scope>
    <source>
        <strain evidence="4">NBRC 107355</strain>
    </source>
</reference>
<feature type="domain" description="ANTAR" evidence="3">
    <location>
        <begin position="164"/>
        <end position="225"/>
    </location>
</feature>
<evidence type="ECO:0000256" key="1">
    <source>
        <dbReference type="ARBA" id="ARBA00023015"/>
    </source>
</evidence>
<accession>A0A8J3NCR1</accession>
<name>A0A8J3NCR1_9ACTN</name>
<sequence>MSGERRVRLRRVVAALLDARGGTGRATAVCDACVSVLSGTDAAAVSLRTPSGAETVLGASDDWAVSLEEMQYTVGEGPGLAAHESGRPVLVDDLGGEATRWPAFVDAAQAAGVRSVATFPLRMGGIRLGVLDLYGRHSGVPTGDAVADAVVLAELALSAVLDHVSRAEGRGEDWIAAANSYKEVNIATGIIAGRLGISLTDAFARLRAYAFAQERTLRAVAADVVARRTDLEESG</sequence>
<dbReference type="InterPro" id="IPR003018">
    <property type="entry name" value="GAF"/>
</dbReference>
<dbReference type="AlphaFoldDB" id="A0A8J3NCR1"/>
<protein>
    <recommendedName>
        <fullName evidence="3">ANTAR domain-containing protein</fullName>
    </recommendedName>
</protein>
<dbReference type="RefSeq" id="WP_203662407.1">
    <property type="nucleotide sequence ID" value="NZ_BAAAZM010000017.1"/>
</dbReference>
<dbReference type="Gene3D" id="1.10.10.10">
    <property type="entry name" value="Winged helix-like DNA-binding domain superfamily/Winged helix DNA-binding domain"/>
    <property type="match status" value="1"/>
</dbReference>
<evidence type="ECO:0000256" key="2">
    <source>
        <dbReference type="ARBA" id="ARBA00023163"/>
    </source>
</evidence>
<dbReference type="InterPro" id="IPR005561">
    <property type="entry name" value="ANTAR"/>
</dbReference>
<dbReference type="EMBL" id="BOMB01000032">
    <property type="protein sequence ID" value="GID14584.1"/>
    <property type="molecule type" value="Genomic_DNA"/>
</dbReference>
<dbReference type="Pfam" id="PF01590">
    <property type="entry name" value="GAF"/>
    <property type="match status" value="1"/>
</dbReference>
<dbReference type="Pfam" id="PF03861">
    <property type="entry name" value="ANTAR"/>
    <property type="match status" value="1"/>
</dbReference>
<evidence type="ECO:0000313" key="4">
    <source>
        <dbReference type="EMBL" id="GID14584.1"/>
    </source>
</evidence>
<dbReference type="PROSITE" id="PS50921">
    <property type="entry name" value="ANTAR"/>
    <property type="match status" value="1"/>
</dbReference>
<dbReference type="InterPro" id="IPR036388">
    <property type="entry name" value="WH-like_DNA-bd_sf"/>
</dbReference>
<dbReference type="SUPFAM" id="SSF55781">
    <property type="entry name" value="GAF domain-like"/>
    <property type="match status" value="1"/>
</dbReference>
<keyword evidence="2" id="KW-0804">Transcription</keyword>
<proteinExistence type="predicted"/>
<dbReference type="GO" id="GO:0003723">
    <property type="term" value="F:RNA binding"/>
    <property type="evidence" value="ECO:0007669"/>
    <property type="project" value="InterPro"/>
</dbReference>
<evidence type="ECO:0000313" key="5">
    <source>
        <dbReference type="Proteomes" id="UP000612808"/>
    </source>
</evidence>
<dbReference type="PIRSF" id="PIRSF036625">
    <property type="entry name" value="GAF_ANTAR"/>
    <property type="match status" value="1"/>
</dbReference>
<keyword evidence="5" id="KW-1185">Reference proteome</keyword>
<dbReference type="InterPro" id="IPR012074">
    <property type="entry name" value="GAF_ANTAR"/>
</dbReference>
<dbReference type="InterPro" id="IPR029016">
    <property type="entry name" value="GAF-like_dom_sf"/>
</dbReference>
<dbReference type="SMART" id="SM01012">
    <property type="entry name" value="ANTAR"/>
    <property type="match status" value="1"/>
</dbReference>